<proteinExistence type="inferred from homology"/>
<evidence type="ECO:0000256" key="3">
    <source>
        <dbReference type="ARBA" id="ARBA00022544"/>
    </source>
</evidence>
<feature type="domain" description="Spore germination GerAC-like C-terminal" evidence="9">
    <location>
        <begin position="203"/>
        <end position="372"/>
    </location>
</feature>
<feature type="chain" id="PRO_5047046582" evidence="8">
    <location>
        <begin position="22"/>
        <end position="375"/>
    </location>
</feature>
<organism evidence="11 12">
    <name type="scientific">Neobacillus rhizosphaerae</name>
    <dbReference type="NCBI Taxonomy" id="2880965"/>
    <lineage>
        <taxon>Bacteria</taxon>
        <taxon>Bacillati</taxon>
        <taxon>Bacillota</taxon>
        <taxon>Bacilli</taxon>
        <taxon>Bacillales</taxon>
        <taxon>Bacillaceae</taxon>
        <taxon>Neobacillus</taxon>
    </lineage>
</organism>
<dbReference type="NCBIfam" id="TIGR02887">
    <property type="entry name" value="spore_ger_x_C"/>
    <property type="match status" value="1"/>
</dbReference>
<feature type="signal peptide" evidence="8">
    <location>
        <begin position="1"/>
        <end position="21"/>
    </location>
</feature>
<dbReference type="InterPro" id="IPR038501">
    <property type="entry name" value="Spore_GerAC_C_sf"/>
</dbReference>
<evidence type="ECO:0000256" key="6">
    <source>
        <dbReference type="ARBA" id="ARBA00023139"/>
    </source>
</evidence>
<keyword evidence="12" id="KW-1185">Reference proteome</keyword>
<dbReference type="PROSITE" id="PS51257">
    <property type="entry name" value="PROKAR_LIPOPROTEIN"/>
    <property type="match status" value="1"/>
</dbReference>
<comment type="similarity">
    <text evidence="2">Belongs to the GerABKC lipoprotein family.</text>
</comment>
<dbReference type="Proteomes" id="UP000838308">
    <property type="component" value="Unassembled WGS sequence"/>
</dbReference>
<name>A0ABN8KPB9_9BACI</name>
<evidence type="ECO:0000259" key="10">
    <source>
        <dbReference type="Pfam" id="PF25198"/>
    </source>
</evidence>
<evidence type="ECO:0000259" key="9">
    <source>
        <dbReference type="Pfam" id="PF05504"/>
    </source>
</evidence>
<dbReference type="InterPro" id="IPR046953">
    <property type="entry name" value="Spore_GerAC-like_C"/>
</dbReference>
<evidence type="ECO:0000313" key="11">
    <source>
        <dbReference type="EMBL" id="CAH2714064.1"/>
    </source>
</evidence>
<evidence type="ECO:0000256" key="4">
    <source>
        <dbReference type="ARBA" id="ARBA00022729"/>
    </source>
</evidence>
<comment type="caution">
    <text evidence="11">The sequence shown here is derived from an EMBL/GenBank/DDBJ whole genome shotgun (WGS) entry which is preliminary data.</text>
</comment>
<gene>
    <name evidence="11" type="ORF">BACCIP111895_01218</name>
</gene>
<dbReference type="Pfam" id="PF25198">
    <property type="entry name" value="Spore_GerAC_N"/>
    <property type="match status" value="1"/>
</dbReference>
<evidence type="ECO:0000256" key="5">
    <source>
        <dbReference type="ARBA" id="ARBA00023136"/>
    </source>
</evidence>
<protein>
    <submittedName>
        <fullName evidence="11">Uncharacterized protein</fullName>
    </submittedName>
</protein>
<keyword evidence="4 8" id="KW-0732">Signal</keyword>
<dbReference type="Gene3D" id="3.30.300.210">
    <property type="entry name" value="Nutrient germinant receptor protein C, domain 3"/>
    <property type="match status" value="1"/>
</dbReference>
<sequence length="375" mass="42124">MKGLKYLLVLLCLLFLSGCWDQNPLKDSSLAMASSSDLRSDGKLLYAASFPRSTQGGKGGSQQQIVEIVSATANTPREAQMKIDSKISGTFDSSKLRVLLIGEALAKQDINLFLDVLYRNPKTALSARPAVVEGMAIDLINLKLIGGEEISKYLINSMQSLQDLTIVNHENIESIFAKMLDPGQDFLIPYIKLDKNKSRASVKGLAMFHGNKYSGKHLTVDQSIMYHLMENEKGKMARFTKKVISSPRPSMNNYITVNVKKMKRKLKVEVKKSGEINAHIHLNLKMDVIEYPHNRLASKEEIPKLNEMLSKELTKEAKTVIKKIQEANCDGLGIGRRIIAFYPNRWKKLNWEVDYPKIQIIPSVHVEIISHGITD</sequence>
<dbReference type="InterPro" id="IPR008844">
    <property type="entry name" value="Spore_GerAC-like"/>
</dbReference>
<feature type="domain" description="Spore germination protein N-terminal" evidence="10">
    <location>
        <begin position="21"/>
        <end position="193"/>
    </location>
</feature>
<dbReference type="EMBL" id="CALBWS010000005">
    <property type="protein sequence ID" value="CAH2714064.1"/>
    <property type="molecule type" value="Genomic_DNA"/>
</dbReference>
<keyword evidence="7" id="KW-0449">Lipoprotein</keyword>
<dbReference type="PANTHER" id="PTHR35789:SF1">
    <property type="entry name" value="SPORE GERMINATION PROTEIN B3"/>
    <property type="match status" value="1"/>
</dbReference>
<evidence type="ECO:0000256" key="8">
    <source>
        <dbReference type="SAM" id="SignalP"/>
    </source>
</evidence>
<evidence type="ECO:0000256" key="2">
    <source>
        <dbReference type="ARBA" id="ARBA00007886"/>
    </source>
</evidence>
<dbReference type="PANTHER" id="PTHR35789">
    <property type="entry name" value="SPORE GERMINATION PROTEIN B3"/>
    <property type="match status" value="1"/>
</dbReference>
<dbReference type="RefSeq" id="WP_248734399.1">
    <property type="nucleotide sequence ID" value="NZ_CALBWS010000005.1"/>
</dbReference>
<keyword evidence="5" id="KW-0472">Membrane</keyword>
<keyword evidence="6" id="KW-0564">Palmitate</keyword>
<evidence type="ECO:0000313" key="12">
    <source>
        <dbReference type="Proteomes" id="UP000838308"/>
    </source>
</evidence>
<evidence type="ECO:0000256" key="1">
    <source>
        <dbReference type="ARBA" id="ARBA00004635"/>
    </source>
</evidence>
<accession>A0ABN8KPB9</accession>
<reference evidence="11" key="1">
    <citation type="submission" date="2022-04" db="EMBL/GenBank/DDBJ databases">
        <authorList>
            <person name="Criscuolo A."/>
        </authorList>
    </citation>
    <scope>NUCLEOTIDE SEQUENCE</scope>
    <source>
        <strain evidence="11">CIP111895</strain>
    </source>
</reference>
<comment type="subcellular location">
    <subcellularLocation>
        <location evidence="1">Membrane</location>
        <topology evidence="1">Lipid-anchor</topology>
    </subcellularLocation>
</comment>
<evidence type="ECO:0000256" key="7">
    <source>
        <dbReference type="ARBA" id="ARBA00023288"/>
    </source>
</evidence>
<keyword evidence="3" id="KW-0309">Germination</keyword>
<dbReference type="InterPro" id="IPR057336">
    <property type="entry name" value="GerAC_N"/>
</dbReference>
<dbReference type="Pfam" id="PF05504">
    <property type="entry name" value="Spore_GerAC"/>
    <property type="match status" value="1"/>
</dbReference>